<sequence length="232" mass="25051">MLTLYTIDEQPEYEAVGKPRIQACGPSFLGCFGGIDVAVEESVMFESGVSAGWGGEQHPYRSYGRMYNRHASSRAALLDGPVKSMERPTEASVEESKRLLGRSDSEGESGSSCRTRVTCNSAACNKASPCSCRKRMKVMKTMLKSSTRSATSGVKKAYERLMEVAGKSVSARMVDLFLNTDLLAHLSVIPASSFFGYPRLPPSPLAIMPSQHHTSSTSANTRTGGHSGHSKM</sequence>
<feature type="compositionally biased region" description="Polar residues" evidence="1">
    <location>
        <begin position="211"/>
        <end position="224"/>
    </location>
</feature>
<feature type="compositionally biased region" description="Basic and acidic residues" evidence="1">
    <location>
        <begin position="84"/>
        <end position="105"/>
    </location>
</feature>
<protein>
    <submittedName>
        <fullName evidence="2">Uncharacterized protein</fullName>
    </submittedName>
</protein>
<feature type="region of interest" description="Disordered" evidence="1">
    <location>
        <begin position="207"/>
        <end position="232"/>
    </location>
</feature>
<evidence type="ECO:0000256" key="1">
    <source>
        <dbReference type="SAM" id="MobiDB-lite"/>
    </source>
</evidence>
<dbReference type="Proteomes" id="UP000825935">
    <property type="component" value="Chromosome 23"/>
</dbReference>
<organism evidence="2 3">
    <name type="scientific">Ceratopteris richardii</name>
    <name type="common">Triangle waterfern</name>
    <dbReference type="NCBI Taxonomy" id="49495"/>
    <lineage>
        <taxon>Eukaryota</taxon>
        <taxon>Viridiplantae</taxon>
        <taxon>Streptophyta</taxon>
        <taxon>Embryophyta</taxon>
        <taxon>Tracheophyta</taxon>
        <taxon>Polypodiopsida</taxon>
        <taxon>Polypodiidae</taxon>
        <taxon>Polypodiales</taxon>
        <taxon>Pteridineae</taxon>
        <taxon>Pteridaceae</taxon>
        <taxon>Parkerioideae</taxon>
        <taxon>Ceratopteris</taxon>
    </lineage>
</organism>
<feature type="region of interest" description="Disordered" evidence="1">
    <location>
        <begin position="80"/>
        <end position="112"/>
    </location>
</feature>
<keyword evidence="3" id="KW-1185">Reference proteome</keyword>
<evidence type="ECO:0000313" key="2">
    <source>
        <dbReference type="EMBL" id="KAH7301833.1"/>
    </source>
</evidence>
<evidence type="ECO:0000313" key="3">
    <source>
        <dbReference type="Proteomes" id="UP000825935"/>
    </source>
</evidence>
<comment type="caution">
    <text evidence="2">The sequence shown here is derived from an EMBL/GenBank/DDBJ whole genome shotgun (WGS) entry which is preliminary data.</text>
</comment>
<proteinExistence type="predicted"/>
<reference evidence="2 3" key="1">
    <citation type="submission" date="2021-08" db="EMBL/GenBank/DDBJ databases">
        <title>WGS assembly of Ceratopteris richardii.</title>
        <authorList>
            <person name="Marchant D.B."/>
            <person name="Chen G."/>
            <person name="Jenkins J."/>
            <person name="Shu S."/>
            <person name="Leebens-Mack J."/>
            <person name="Grimwood J."/>
            <person name="Schmutz J."/>
            <person name="Soltis P."/>
            <person name="Soltis D."/>
            <person name="Chen Z.-H."/>
        </authorList>
    </citation>
    <scope>NUCLEOTIDE SEQUENCE [LARGE SCALE GENOMIC DNA]</scope>
    <source>
        <strain evidence="2">Whitten #5841</strain>
        <tissue evidence="2">Leaf</tissue>
    </source>
</reference>
<dbReference type="EMBL" id="CM035428">
    <property type="protein sequence ID" value="KAH7301833.1"/>
    <property type="molecule type" value="Genomic_DNA"/>
</dbReference>
<dbReference type="AlphaFoldDB" id="A0A8T2S2G6"/>
<gene>
    <name evidence="2" type="ORF">KP509_23G045700</name>
</gene>
<name>A0A8T2S2G6_CERRI</name>
<accession>A0A8T2S2G6</accession>